<dbReference type="CDD" id="cd08249">
    <property type="entry name" value="enoyl_reductase_like"/>
    <property type="match status" value="1"/>
</dbReference>
<evidence type="ECO:0000313" key="4">
    <source>
        <dbReference type="EMBL" id="CAK7232300.1"/>
    </source>
</evidence>
<dbReference type="PANTHER" id="PTHR45348:SF2">
    <property type="entry name" value="ZINC-TYPE ALCOHOL DEHYDROGENASE-LIKE PROTEIN C2E1P3.01"/>
    <property type="match status" value="1"/>
</dbReference>
<evidence type="ECO:0000256" key="1">
    <source>
        <dbReference type="ARBA" id="ARBA00008072"/>
    </source>
</evidence>
<evidence type="ECO:0000256" key="2">
    <source>
        <dbReference type="ARBA" id="ARBA00023002"/>
    </source>
</evidence>
<dbReference type="InterPro" id="IPR013154">
    <property type="entry name" value="ADH-like_N"/>
</dbReference>
<dbReference type="SUPFAM" id="SSF51735">
    <property type="entry name" value="NAD(P)-binding Rossmann-fold domains"/>
    <property type="match status" value="1"/>
</dbReference>
<dbReference type="Pfam" id="PF08240">
    <property type="entry name" value="ADH_N"/>
    <property type="match status" value="1"/>
</dbReference>
<dbReference type="InterPro" id="IPR011032">
    <property type="entry name" value="GroES-like_sf"/>
</dbReference>
<feature type="domain" description="Enoyl reductase (ER)" evidence="3">
    <location>
        <begin position="13"/>
        <end position="379"/>
    </location>
</feature>
<sequence>MPPSNTAAWLPAKNTYPVKIGPAAYPSPGPGQIVVRNWAVAINPVDWCLQLFSGFVLTFLVYPMVPGGDLAGDVVEVGADVTDFAVGDRILALGLGMDRAAVEGKTSAAEGAFQKYTLVRTLLATHIPEWMLYQDACVLPLTLATAAYGLFHAEFLALDLPTVPPPPPGSKGRVLITGGSTSVGCNAIQLVVQAGYTVVSTSSPKNFDYVKSLGATAVFDYRSKTLQADLVAALSKDNDTKCLGALAIGDNAVKLSMKVLSRIPGSRHFVSMAGSVMVPANVSTTLGRPRFMGFTVWQGVRMNMTGRSTGVEVKFVDTKDLAQPGNAVRKVFREFLPQALAQRQYMTAPRTRVVGHGLDSLQEAMDVRKKGVSAEKIVLTL</sequence>
<evidence type="ECO:0000313" key="5">
    <source>
        <dbReference type="Proteomes" id="UP001642405"/>
    </source>
</evidence>
<dbReference type="InterPro" id="IPR047122">
    <property type="entry name" value="Trans-enoyl_RdTase-like"/>
</dbReference>
<dbReference type="SMART" id="SM00829">
    <property type="entry name" value="PKS_ER"/>
    <property type="match status" value="1"/>
</dbReference>
<dbReference type="PANTHER" id="PTHR45348">
    <property type="entry name" value="HYPOTHETICAL OXIDOREDUCTASE (EUROFUNG)"/>
    <property type="match status" value="1"/>
</dbReference>
<keyword evidence="2" id="KW-0560">Oxidoreductase</keyword>
<dbReference type="InterPro" id="IPR020843">
    <property type="entry name" value="ER"/>
</dbReference>
<comment type="caution">
    <text evidence="4">The sequence shown here is derived from an EMBL/GenBank/DDBJ whole genome shotgun (WGS) entry which is preliminary data.</text>
</comment>
<dbReference type="Proteomes" id="UP001642405">
    <property type="component" value="Unassembled WGS sequence"/>
</dbReference>
<proteinExistence type="inferred from homology"/>
<organism evidence="4 5">
    <name type="scientific">Sporothrix curviconia</name>
    <dbReference type="NCBI Taxonomy" id="1260050"/>
    <lineage>
        <taxon>Eukaryota</taxon>
        <taxon>Fungi</taxon>
        <taxon>Dikarya</taxon>
        <taxon>Ascomycota</taxon>
        <taxon>Pezizomycotina</taxon>
        <taxon>Sordariomycetes</taxon>
        <taxon>Sordariomycetidae</taxon>
        <taxon>Ophiostomatales</taxon>
        <taxon>Ophiostomataceae</taxon>
        <taxon>Sporothrix</taxon>
    </lineage>
</organism>
<protein>
    <recommendedName>
        <fullName evidence="3">Enoyl reductase (ER) domain-containing protein</fullName>
    </recommendedName>
</protein>
<keyword evidence="5" id="KW-1185">Reference proteome</keyword>
<dbReference type="Gene3D" id="3.90.180.10">
    <property type="entry name" value="Medium-chain alcohol dehydrogenases, catalytic domain"/>
    <property type="match status" value="1"/>
</dbReference>
<evidence type="ECO:0000259" key="3">
    <source>
        <dbReference type="SMART" id="SM00829"/>
    </source>
</evidence>
<dbReference type="Gene3D" id="3.40.50.720">
    <property type="entry name" value="NAD(P)-binding Rossmann-like Domain"/>
    <property type="match status" value="1"/>
</dbReference>
<accession>A0ABP0CJS1</accession>
<dbReference type="SUPFAM" id="SSF50129">
    <property type="entry name" value="GroES-like"/>
    <property type="match status" value="1"/>
</dbReference>
<name>A0ABP0CJS1_9PEZI</name>
<dbReference type="EMBL" id="CAWUHB010000064">
    <property type="protein sequence ID" value="CAK7232300.1"/>
    <property type="molecule type" value="Genomic_DNA"/>
</dbReference>
<dbReference type="InterPro" id="IPR036291">
    <property type="entry name" value="NAD(P)-bd_dom_sf"/>
</dbReference>
<gene>
    <name evidence="4" type="ORF">SCUCBS95973_008213</name>
</gene>
<comment type="similarity">
    <text evidence="1">Belongs to the zinc-containing alcohol dehydrogenase family.</text>
</comment>
<reference evidence="4 5" key="1">
    <citation type="submission" date="2024-01" db="EMBL/GenBank/DDBJ databases">
        <authorList>
            <person name="Allen C."/>
            <person name="Tagirdzhanova G."/>
        </authorList>
    </citation>
    <scope>NUCLEOTIDE SEQUENCE [LARGE SCALE GENOMIC DNA]</scope>
</reference>